<name>A8XFQ2_CAEBR</name>
<reference evidence="2 3" key="1">
    <citation type="journal article" date="2003" name="PLoS Biol.">
        <title>The genome sequence of Caenorhabditis briggsae: a platform for comparative genomics.</title>
        <authorList>
            <person name="Stein L.D."/>
            <person name="Bao Z."/>
            <person name="Blasiar D."/>
            <person name="Blumenthal T."/>
            <person name="Brent M.R."/>
            <person name="Chen N."/>
            <person name="Chinwalla A."/>
            <person name="Clarke L."/>
            <person name="Clee C."/>
            <person name="Coghlan A."/>
            <person name="Coulson A."/>
            <person name="D'Eustachio P."/>
            <person name="Fitch D.H."/>
            <person name="Fulton L.A."/>
            <person name="Fulton R.E."/>
            <person name="Griffiths-Jones S."/>
            <person name="Harris T.W."/>
            <person name="Hillier L.W."/>
            <person name="Kamath R."/>
            <person name="Kuwabara P.E."/>
            <person name="Mardis E.R."/>
            <person name="Marra M.A."/>
            <person name="Miner T.L."/>
            <person name="Minx P."/>
            <person name="Mullikin J.C."/>
            <person name="Plumb R.W."/>
            <person name="Rogers J."/>
            <person name="Schein J.E."/>
            <person name="Sohrmann M."/>
            <person name="Spieth J."/>
            <person name="Stajich J.E."/>
            <person name="Wei C."/>
            <person name="Willey D."/>
            <person name="Wilson R.K."/>
            <person name="Durbin R."/>
            <person name="Waterston R.H."/>
        </authorList>
    </citation>
    <scope>NUCLEOTIDE SEQUENCE [LARGE SCALE GENOMIC DNA]</scope>
    <source>
        <strain evidence="2 3">AF16</strain>
    </source>
</reference>
<evidence type="ECO:0000313" key="4">
    <source>
        <dbReference type="WormBase" id="CBG12831"/>
    </source>
</evidence>
<dbReference type="GeneID" id="8582297"/>
<reference evidence="2 3" key="2">
    <citation type="journal article" date="2011" name="PLoS Genet.">
        <title>Caenorhabditis briggsae recombinant inbred line genotypes reveal inter-strain incompatibility and the evolution of recombination.</title>
        <authorList>
            <person name="Ross J.A."/>
            <person name="Koboldt D.C."/>
            <person name="Staisch J.E."/>
            <person name="Chamberlin H.M."/>
            <person name="Gupta B.P."/>
            <person name="Miller R.D."/>
            <person name="Baird S.E."/>
            <person name="Haag E.S."/>
        </authorList>
    </citation>
    <scope>NUCLEOTIDE SEQUENCE [LARGE SCALE GENOMIC DNA]</scope>
    <source>
        <strain evidence="2 3">AF16</strain>
    </source>
</reference>
<dbReference type="InParanoid" id="A8XFQ2"/>
<feature type="compositionally biased region" description="Low complexity" evidence="1">
    <location>
        <begin position="96"/>
        <end position="108"/>
    </location>
</feature>
<dbReference type="AlphaFoldDB" id="A8XFQ2"/>
<proteinExistence type="predicted"/>
<protein>
    <submittedName>
        <fullName evidence="2">Protein CBG12831</fullName>
    </submittedName>
</protein>
<sequence>TAEPGRCRYTWETPLYNRLVRSFGEHHSIQQFPSQIFVRKLLFNLQEHTRILSQPVFCFLFAEKLEKWPGDNCRKLEVEISVYSGDSTATFANRDSTASSPLPLGPSSKKTKADRSRSFDAVPANTMTAEENNITFN</sequence>
<accession>A8XFQ2</accession>
<evidence type="ECO:0000313" key="2">
    <source>
        <dbReference type="EMBL" id="CAP31748.1"/>
    </source>
</evidence>
<evidence type="ECO:0000256" key="1">
    <source>
        <dbReference type="SAM" id="MobiDB-lite"/>
    </source>
</evidence>
<organism evidence="2 3">
    <name type="scientific">Caenorhabditis briggsae</name>
    <dbReference type="NCBI Taxonomy" id="6238"/>
    <lineage>
        <taxon>Eukaryota</taxon>
        <taxon>Metazoa</taxon>
        <taxon>Ecdysozoa</taxon>
        <taxon>Nematoda</taxon>
        <taxon>Chromadorea</taxon>
        <taxon>Rhabditida</taxon>
        <taxon>Rhabditina</taxon>
        <taxon>Rhabditomorpha</taxon>
        <taxon>Rhabditoidea</taxon>
        <taxon>Rhabditidae</taxon>
        <taxon>Peloderinae</taxon>
        <taxon>Caenorhabditis</taxon>
    </lineage>
</organism>
<dbReference type="WormBase" id="CBG12831">
    <property type="protein sequence ID" value="CBP17681"/>
    <property type="gene ID" value="WBGene00033718"/>
</dbReference>
<keyword evidence="3" id="KW-1185">Reference proteome</keyword>
<evidence type="ECO:0000313" key="3">
    <source>
        <dbReference type="Proteomes" id="UP000008549"/>
    </source>
</evidence>
<dbReference type="HOGENOM" id="CLU_1870211_0_0_1"/>
<feature type="region of interest" description="Disordered" evidence="1">
    <location>
        <begin position="92"/>
        <end position="120"/>
    </location>
</feature>
<feature type="non-terminal residue" evidence="2">
    <location>
        <position position="137"/>
    </location>
</feature>
<dbReference type="EMBL" id="HE600940">
    <property type="protein sequence ID" value="CAP31748.1"/>
    <property type="molecule type" value="Genomic_DNA"/>
</dbReference>
<dbReference type="KEGG" id="cbr:CBG_12831"/>
<dbReference type="Proteomes" id="UP000008549">
    <property type="component" value="Unassembled WGS sequence"/>
</dbReference>
<feature type="non-terminal residue" evidence="2">
    <location>
        <position position="1"/>
    </location>
</feature>
<gene>
    <name evidence="2 4" type="ORF">CBG12831</name>
    <name evidence="2" type="ORF">CBG_12831</name>
</gene>
<dbReference type="RefSeq" id="XP_002640301.1">
    <property type="nucleotide sequence ID" value="XM_002640255.1"/>
</dbReference>
<dbReference type="CTD" id="8582297"/>